<dbReference type="EMBL" id="CP017554">
    <property type="protein sequence ID" value="AOW02025.1"/>
    <property type="molecule type" value="Genomic_DNA"/>
</dbReference>
<dbReference type="SUPFAM" id="SSF74924">
    <property type="entry name" value="Cap-Gly domain"/>
    <property type="match status" value="1"/>
</dbReference>
<gene>
    <name evidence="4" type="ORF">YALI1_B27837g</name>
</gene>
<accession>A0A1D8N8R4</accession>
<dbReference type="GeneID" id="2906829"/>
<dbReference type="PROSITE" id="PS50245">
    <property type="entry name" value="CAP_GLY_2"/>
    <property type="match status" value="1"/>
</dbReference>
<feature type="coiled-coil region" evidence="1">
    <location>
        <begin position="264"/>
        <end position="320"/>
    </location>
</feature>
<dbReference type="SMART" id="SM01052">
    <property type="entry name" value="CAP_GLY"/>
    <property type="match status" value="1"/>
</dbReference>
<evidence type="ECO:0000313" key="5">
    <source>
        <dbReference type="Proteomes" id="UP000182444"/>
    </source>
</evidence>
<sequence>MTVFLLCLLGSGGIRVEIQTRYYTKERAPADVRAIIARAKINIDTHTANMNTIKVGDQVTLPEGQQGMVRFVGRVDNKPGEFAGIELLKGWESHGRHSGVYGGVSYFRTETPNTGLFISYPKLVALNNHRGGTSTVGSLPGSPIFATPKGRPSHITTPRTMPLRHSMIPSSPISDRGGPFESPSKRRVSGVIKSRVSSVNSTGTMNTSLNSSISGISETMAPSHELKELKDEVESLKMAIRDRDGIIEEAESSLNQFSELVSRNEQLVSELEMKDRKISDLQNDVSSKRREFRDTIDALEAEYMHSSQEYQKEVEQLRANLGHAHTVNETIVEMESMVASLESGLRISKVNEQEAKERLGLMADIENRLLEKEQELAAVKERLDITKGQLGGGDGDSKLKEELDAVKKELAESKRELEAAKNEVTSQKTLSRDMGDSEELEEVKKQLAETKKQLQELQSVDATDMSSEVADLKKELAQTQEMSLNEQDQSMKTIDTLRKQISEMKQQLKEKNVQLGEHHVGGSSPTKEPQADKGLAIANKKIANLEKEKMYLSEEANEIRFQMSELKKKFYGLEEELREAKEALSNNYSNDTNDKNGASEAGNGSVHLVDNEKHIKLAQDYDKLFEDHNKLTEKHEDLSLELEDLKLQLEESKLIAKDSKDAAETAAPNSSAEAEVKMLSAQVSELKQSLDKVSSAKHKLSQEVEKLESELETKILKEYELEKELENAKRASNQGDGSVHVAGDDGDHSPSTPSKNSDPAAGRELWCGLCERPGHESISCPFENEEF</sequence>
<dbReference type="Gene3D" id="2.30.30.190">
    <property type="entry name" value="CAP Gly-rich-like domain"/>
    <property type="match status" value="1"/>
</dbReference>
<evidence type="ECO:0000259" key="3">
    <source>
        <dbReference type="PROSITE" id="PS50245"/>
    </source>
</evidence>
<feature type="coiled-coil region" evidence="1">
    <location>
        <begin position="621"/>
        <end position="724"/>
    </location>
</feature>
<evidence type="ECO:0000256" key="2">
    <source>
        <dbReference type="SAM" id="MobiDB-lite"/>
    </source>
</evidence>
<dbReference type="AlphaFoldDB" id="A0A1D8N8R4"/>
<dbReference type="InterPro" id="IPR000938">
    <property type="entry name" value="CAP-Gly_domain"/>
</dbReference>
<proteinExistence type="predicted"/>
<feature type="region of interest" description="Disordered" evidence="2">
    <location>
        <begin position="135"/>
        <end position="205"/>
    </location>
</feature>
<feature type="region of interest" description="Disordered" evidence="2">
    <location>
        <begin position="726"/>
        <end position="762"/>
    </location>
</feature>
<evidence type="ECO:0000313" key="4">
    <source>
        <dbReference type="EMBL" id="AOW02025.1"/>
    </source>
</evidence>
<dbReference type="VEuPathDB" id="FungiDB:YALI1_B27837g"/>
<dbReference type="Pfam" id="PF01302">
    <property type="entry name" value="CAP_GLY"/>
    <property type="match status" value="1"/>
</dbReference>
<feature type="region of interest" description="Disordered" evidence="2">
    <location>
        <begin position="584"/>
        <end position="605"/>
    </location>
</feature>
<dbReference type="VEuPathDB" id="FungiDB:YALI0_B21384g"/>
<dbReference type="InterPro" id="IPR036859">
    <property type="entry name" value="CAP-Gly_dom_sf"/>
</dbReference>
<dbReference type="Proteomes" id="UP000182444">
    <property type="component" value="Chromosome 1B"/>
</dbReference>
<dbReference type="eggNOG" id="KOG4568">
    <property type="taxonomic scope" value="Eukaryota"/>
</dbReference>
<keyword evidence="1" id="KW-0175">Coiled coil</keyword>
<feature type="compositionally biased region" description="Polar residues" evidence="2">
    <location>
        <begin position="195"/>
        <end position="205"/>
    </location>
</feature>
<dbReference type="KEGG" id="yli:2906829"/>
<reference evidence="4 5" key="1">
    <citation type="journal article" date="2016" name="PLoS ONE">
        <title>Sequence Assembly of Yarrowia lipolytica Strain W29/CLIB89 Shows Transposable Element Diversity.</title>
        <authorList>
            <person name="Magnan C."/>
            <person name="Yu J."/>
            <person name="Chang I."/>
            <person name="Jahn E."/>
            <person name="Kanomata Y."/>
            <person name="Wu J."/>
            <person name="Zeller M."/>
            <person name="Oakes M."/>
            <person name="Baldi P."/>
            <person name="Sandmeyer S."/>
        </authorList>
    </citation>
    <scope>NUCLEOTIDE SEQUENCE [LARGE SCALE GENOMIC DNA]</scope>
    <source>
        <strain evidence="5">CLIB89(W29)</strain>
    </source>
</reference>
<feature type="domain" description="CAP-Gly" evidence="3">
    <location>
        <begin position="73"/>
        <end position="119"/>
    </location>
</feature>
<name>A0A1D8N8R4_YARLL</name>
<dbReference type="RefSeq" id="XP_501179.2">
    <property type="nucleotide sequence ID" value="XM_501179.2"/>
</dbReference>
<protein>
    <recommendedName>
        <fullName evidence="3">CAP-Gly domain-containing protein</fullName>
    </recommendedName>
</protein>
<evidence type="ECO:0000256" key="1">
    <source>
        <dbReference type="SAM" id="Coils"/>
    </source>
</evidence>
<feature type="region of interest" description="Disordered" evidence="2">
    <location>
        <begin position="417"/>
        <end position="443"/>
    </location>
</feature>
<organism evidence="4 5">
    <name type="scientific">Yarrowia lipolytica</name>
    <name type="common">Candida lipolytica</name>
    <dbReference type="NCBI Taxonomy" id="4952"/>
    <lineage>
        <taxon>Eukaryota</taxon>
        <taxon>Fungi</taxon>
        <taxon>Dikarya</taxon>
        <taxon>Ascomycota</taxon>
        <taxon>Saccharomycotina</taxon>
        <taxon>Dipodascomycetes</taxon>
        <taxon>Dipodascales</taxon>
        <taxon>Dipodascales incertae sedis</taxon>
        <taxon>Yarrowia</taxon>
    </lineage>
</organism>
<dbReference type="PANTHER" id="PTHR18916:SF83">
    <property type="entry name" value="TIP ELONGATION PROTEIN 1"/>
    <property type="match status" value="1"/>
</dbReference>
<dbReference type="PANTHER" id="PTHR18916">
    <property type="entry name" value="DYNACTIN 1-RELATED MICROTUBULE-BINDING"/>
    <property type="match status" value="1"/>
</dbReference>